<proteinExistence type="predicted"/>
<accession>A0A1E7EW28</accession>
<name>A0A1E7EW28_9STRA</name>
<dbReference type="AlphaFoldDB" id="A0A1E7EW28"/>
<evidence type="ECO:0000313" key="2">
    <source>
        <dbReference type="Proteomes" id="UP000095751"/>
    </source>
</evidence>
<dbReference type="KEGG" id="fcy:FRACYDRAFT_173335"/>
<evidence type="ECO:0000313" key="1">
    <source>
        <dbReference type="EMBL" id="OEU10171.1"/>
    </source>
</evidence>
<protein>
    <submittedName>
        <fullName evidence="1">Uncharacterized protein</fullName>
    </submittedName>
</protein>
<sequence>MSLKDLALTYRTHLKSSMARQAQELGFESTRDMIKKLFNKSIQESYGVETSTINMLYLTASTFRRKAQQRSANAPMLQFRPPREGDYDNTAVSDPIAGTADKDITADDTGTLTHTGWVRARKEDNNESGEEEAQPKLQREFTHLPLSACLRISQKEDVDTGRVHEGKILAAIVFDYDQNGDGGSPLLTLSLNAAGGARQRMKIVPEGRVKVLKGKPEHPFTDLAVGDGPYRAKVVKLVGKKQRALVDVGVGRELSNSGGKTVQVLGTLRYQDSKFRSKRLQVGEYIDVYVSSVTAQSNQFRVTTNPLIKGQKAKDVKKDEGITKKMNRLKKDGGLNRIYTLTGTECDGIVKAASKTGDWVYVQPQLENLPVGIGELDGDSEELKGLSAGDNVRVRISGIDEERGQLSMKVISKL</sequence>
<dbReference type="OrthoDB" id="47697at2759"/>
<organism evidence="1 2">
    <name type="scientific">Fragilariopsis cylindrus CCMP1102</name>
    <dbReference type="NCBI Taxonomy" id="635003"/>
    <lineage>
        <taxon>Eukaryota</taxon>
        <taxon>Sar</taxon>
        <taxon>Stramenopiles</taxon>
        <taxon>Ochrophyta</taxon>
        <taxon>Bacillariophyta</taxon>
        <taxon>Bacillariophyceae</taxon>
        <taxon>Bacillariophycidae</taxon>
        <taxon>Bacillariales</taxon>
        <taxon>Bacillariaceae</taxon>
        <taxon>Fragilariopsis</taxon>
    </lineage>
</organism>
<dbReference type="InParanoid" id="A0A1E7EW28"/>
<keyword evidence="2" id="KW-1185">Reference proteome</keyword>
<dbReference type="Proteomes" id="UP000095751">
    <property type="component" value="Unassembled WGS sequence"/>
</dbReference>
<reference evidence="1 2" key="1">
    <citation type="submission" date="2016-09" db="EMBL/GenBank/DDBJ databases">
        <title>Extensive genetic diversity and differential bi-allelic expression allows diatom success in the polar Southern Ocean.</title>
        <authorList>
            <consortium name="DOE Joint Genome Institute"/>
            <person name="Mock T."/>
            <person name="Otillar R.P."/>
            <person name="Strauss J."/>
            <person name="Dupont C."/>
            <person name="Frickenhaus S."/>
            <person name="Maumus F."/>
            <person name="Mcmullan M."/>
            <person name="Sanges R."/>
            <person name="Schmutz J."/>
            <person name="Toseland A."/>
            <person name="Valas R."/>
            <person name="Veluchamy A."/>
            <person name="Ward B.J."/>
            <person name="Allen A."/>
            <person name="Barry K."/>
            <person name="Falciatore A."/>
            <person name="Ferrante M."/>
            <person name="Fortunato A.E."/>
            <person name="Gloeckner G."/>
            <person name="Gruber A."/>
            <person name="Hipkin R."/>
            <person name="Janech M."/>
            <person name="Kroth P."/>
            <person name="Leese F."/>
            <person name="Lindquist E."/>
            <person name="Lyon B.R."/>
            <person name="Martin J."/>
            <person name="Mayer C."/>
            <person name="Parker M."/>
            <person name="Quesneville H."/>
            <person name="Raymond J."/>
            <person name="Uhlig C."/>
            <person name="Valentin K.U."/>
            <person name="Worden A.Z."/>
            <person name="Armbrust E.V."/>
            <person name="Bowler C."/>
            <person name="Green B."/>
            <person name="Moulton V."/>
            <person name="Van Oosterhout C."/>
            <person name="Grigoriev I."/>
        </authorList>
    </citation>
    <scope>NUCLEOTIDE SEQUENCE [LARGE SCALE GENOMIC DNA]</scope>
    <source>
        <strain evidence="1 2">CCMP1102</strain>
    </source>
</reference>
<gene>
    <name evidence="1" type="ORF">FRACYDRAFT_173335</name>
</gene>
<dbReference type="EMBL" id="KV784373">
    <property type="protein sequence ID" value="OEU10171.1"/>
    <property type="molecule type" value="Genomic_DNA"/>
</dbReference>